<dbReference type="AlphaFoldDB" id="A0AAE0ZJG4"/>
<dbReference type="Pfam" id="PF00335">
    <property type="entry name" value="Tetraspanin"/>
    <property type="match status" value="1"/>
</dbReference>
<dbReference type="Gene3D" id="1.10.1450.10">
    <property type="entry name" value="Tetraspanin"/>
    <property type="match status" value="1"/>
</dbReference>
<comment type="similarity">
    <text evidence="2 6">Belongs to the tetraspanin (TM4SF) family.</text>
</comment>
<feature type="transmembrane region" description="Helical" evidence="6">
    <location>
        <begin position="87"/>
        <end position="111"/>
    </location>
</feature>
<protein>
    <recommendedName>
        <fullName evidence="6">Tetraspanin</fullName>
    </recommendedName>
</protein>
<keyword evidence="9" id="KW-1185">Reference proteome</keyword>
<dbReference type="PIRSF" id="PIRSF002419">
    <property type="entry name" value="Tetraspanin"/>
    <property type="match status" value="1"/>
</dbReference>
<dbReference type="PANTHER" id="PTHR19282:SF544">
    <property type="entry name" value="TETRASPANIN"/>
    <property type="match status" value="1"/>
</dbReference>
<feature type="compositionally biased region" description="Polar residues" evidence="7">
    <location>
        <begin position="211"/>
        <end position="226"/>
    </location>
</feature>
<dbReference type="InterPro" id="IPR008952">
    <property type="entry name" value="Tetraspanin_EC2_sf"/>
</dbReference>
<proteinExistence type="inferred from homology"/>
<dbReference type="Proteomes" id="UP001283361">
    <property type="component" value="Unassembled WGS sequence"/>
</dbReference>
<keyword evidence="4 6" id="KW-1133">Transmembrane helix</keyword>
<dbReference type="SUPFAM" id="SSF48652">
    <property type="entry name" value="Tetraspanin"/>
    <property type="match status" value="1"/>
</dbReference>
<organism evidence="8 9">
    <name type="scientific">Elysia crispata</name>
    <name type="common">lettuce slug</name>
    <dbReference type="NCBI Taxonomy" id="231223"/>
    <lineage>
        <taxon>Eukaryota</taxon>
        <taxon>Metazoa</taxon>
        <taxon>Spiralia</taxon>
        <taxon>Lophotrochozoa</taxon>
        <taxon>Mollusca</taxon>
        <taxon>Gastropoda</taxon>
        <taxon>Heterobranchia</taxon>
        <taxon>Euthyneura</taxon>
        <taxon>Panpulmonata</taxon>
        <taxon>Sacoglossa</taxon>
        <taxon>Placobranchoidea</taxon>
        <taxon>Plakobranchidae</taxon>
        <taxon>Elysia</taxon>
    </lineage>
</organism>
<dbReference type="InterPro" id="IPR000301">
    <property type="entry name" value="Tetraspanin_animals"/>
</dbReference>
<dbReference type="InterPro" id="IPR018499">
    <property type="entry name" value="Tetraspanin/Peripherin"/>
</dbReference>
<evidence type="ECO:0000256" key="4">
    <source>
        <dbReference type="ARBA" id="ARBA00022989"/>
    </source>
</evidence>
<evidence type="ECO:0000256" key="5">
    <source>
        <dbReference type="ARBA" id="ARBA00023136"/>
    </source>
</evidence>
<comment type="caution">
    <text evidence="8">The sequence shown here is derived from an EMBL/GenBank/DDBJ whole genome shotgun (WGS) entry which is preliminary data.</text>
</comment>
<keyword evidence="5 6" id="KW-0472">Membrane</keyword>
<feature type="transmembrane region" description="Helical" evidence="6">
    <location>
        <begin position="12"/>
        <end position="34"/>
    </location>
</feature>
<feature type="region of interest" description="Disordered" evidence="7">
    <location>
        <begin position="206"/>
        <end position="226"/>
    </location>
</feature>
<evidence type="ECO:0000313" key="9">
    <source>
        <dbReference type="Proteomes" id="UP001283361"/>
    </source>
</evidence>
<sequence length="282" mass="31150">MSLEGGPRLMKILLIIFNTLVFICSGVAIGVGLWSLVSDYGAQDLASITGSKLYEAACIVVIVGGCAVATLSLVGCCGALMEKRSLLAFYFSLLIFLFVLFVAGAVVGFFYKDDLEEELEKEMTMTLLERYDVDLDNNDENQDVTDVWNKIQNKLKCCGVSGGLTSTSSWLMWQRSEWFTSQLQFEKDLVPTSCCNTDGYTFDQCTRRNSDTSQPPQNNQTGITTENPALYSEGCIDKVKNKIEDHVVAIIVAAVIVFVVNLLCIVFSICVFKQIGKQNRVV</sequence>
<feature type="transmembrane region" description="Helical" evidence="6">
    <location>
        <begin position="247"/>
        <end position="272"/>
    </location>
</feature>
<reference evidence="8" key="1">
    <citation type="journal article" date="2023" name="G3 (Bethesda)">
        <title>A reference genome for the long-term kleptoplast-retaining sea slug Elysia crispata morphotype clarki.</title>
        <authorList>
            <person name="Eastman K.E."/>
            <person name="Pendleton A.L."/>
            <person name="Shaikh M.A."/>
            <person name="Suttiyut T."/>
            <person name="Ogas R."/>
            <person name="Tomko P."/>
            <person name="Gavelis G."/>
            <person name="Widhalm J.R."/>
            <person name="Wisecaver J.H."/>
        </authorList>
    </citation>
    <scope>NUCLEOTIDE SEQUENCE</scope>
    <source>
        <strain evidence="8">ECLA1</strain>
    </source>
</reference>
<evidence type="ECO:0000256" key="2">
    <source>
        <dbReference type="ARBA" id="ARBA00006840"/>
    </source>
</evidence>
<comment type="subcellular location">
    <subcellularLocation>
        <location evidence="1 6">Membrane</location>
        <topology evidence="1 6">Multi-pass membrane protein</topology>
    </subcellularLocation>
</comment>
<keyword evidence="3 6" id="KW-0812">Transmembrane</keyword>
<gene>
    <name evidence="8" type="ORF">RRG08_029913</name>
</gene>
<evidence type="ECO:0000313" key="8">
    <source>
        <dbReference type="EMBL" id="KAK3770257.1"/>
    </source>
</evidence>
<evidence type="ECO:0000256" key="7">
    <source>
        <dbReference type="SAM" id="MobiDB-lite"/>
    </source>
</evidence>
<evidence type="ECO:0000256" key="1">
    <source>
        <dbReference type="ARBA" id="ARBA00004141"/>
    </source>
</evidence>
<dbReference type="EMBL" id="JAWDGP010003856">
    <property type="protein sequence ID" value="KAK3770257.1"/>
    <property type="molecule type" value="Genomic_DNA"/>
</dbReference>
<feature type="transmembrane region" description="Helical" evidence="6">
    <location>
        <begin position="54"/>
        <end position="80"/>
    </location>
</feature>
<evidence type="ECO:0000256" key="6">
    <source>
        <dbReference type="RuleBase" id="RU361218"/>
    </source>
</evidence>
<dbReference type="GO" id="GO:0005886">
    <property type="term" value="C:plasma membrane"/>
    <property type="evidence" value="ECO:0007669"/>
    <property type="project" value="TreeGrafter"/>
</dbReference>
<name>A0AAE0ZJG4_9GAST</name>
<dbReference type="PRINTS" id="PR00259">
    <property type="entry name" value="TMFOUR"/>
</dbReference>
<evidence type="ECO:0000256" key="3">
    <source>
        <dbReference type="ARBA" id="ARBA00022692"/>
    </source>
</evidence>
<accession>A0AAE0ZJG4</accession>
<dbReference type="PANTHER" id="PTHR19282">
    <property type="entry name" value="TETRASPANIN"/>
    <property type="match status" value="1"/>
</dbReference>